<keyword evidence="1" id="KW-1133">Transmembrane helix</keyword>
<gene>
    <name evidence="2" type="ORF">GX533_02140</name>
</gene>
<proteinExistence type="predicted"/>
<comment type="caution">
    <text evidence="2">The sequence shown here is derived from an EMBL/GenBank/DDBJ whole genome shotgun (WGS) entry which is preliminary data.</text>
</comment>
<name>A0A832QFB1_9BACT</name>
<evidence type="ECO:0000256" key="1">
    <source>
        <dbReference type="SAM" id="Phobius"/>
    </source>
</evidence>
<evidence type="ECO:0000313" key="3">
    <source>
        <dbReference type="Proteomes" id="UP000576550"/>
    </source>
</evidence>
<reference evidence="2 3" key="1">
    <citation type="journal article" date="2020" name="Biotechnol. Biofuels">
        <title>New insights from the biogas microbiome by comprehensive genome-resolved metagenomics of nearly 1600 species originating from multiple anaerobic digesters.</title>
        <authorList>
            <person name="Campanaro S."/>
            <person name="Treu L."/>
            <person name="Rodriguez-R L.M."/>
            <person name="Kovalovszki A."/>
            <person name="Ziels R.M."/>
            <person name="Maus I."/>
            <person name="Zhu X."/>
            <person name="Kougias P.G."/>
            <person name="Basile A."/>
            <person name="Luo G."/>
            <person name="Schluter A."/>
            <person name="Konstantinidis K.T."/>
            <person name="Angelidaki I."/>
        </authorList>
    </citation>
    <scope>NUCLEOTIDE SEQUENCE [LARGE SCALE GENOMIC DNA]</scope>
    <source>
        <strain evidence="2">AS05jafATM_89</strain>
    </source>
</reference>
<protein>
    <submittedName>
        <fullName evidence="2">Uncharacterized protein</fullName>
    </submittedName>
</protein>
<dbReference type="Proteomes" id="UP000576550">
    <property type="component" value="Unassembled WGS sequence"/>
</dbReference>
<organism evidence="2 3">
    <name type="scientific">Candidatus Dojkabacteria bacterium</name>
    <dbReference type="NCBI Taxonomy" id="2099670"/>
    <lineage>
        <taxon>Bacteria</taxon>
        <taxon>Candidatus Dojkabacteria</taxon>
    </lineage>
</organism>
<keyword evidence="1" id="KW-0812">Transmembrane</keyword>
<evidence type="ECO:0000313" key="2">
    <source>
        <dbReference type="EMBL" id="HHX99457.1"/>
    </source>
</evidence>
<keyword evidence="1" id="KW-0472">Membrane</keyword>
<feature type="transmembrane region" description="Helical" evidence="1">
    <location>
        <begin position="16"/>
        <end position="35"/>
    </location>
</feature>
<dbReference type="EMBL" id="DUTP01000003">
    <property type="protein sequence ID" value="HHX99457.1"/>
    <property type="molecule type" value="Genomic_DNA"/>
</dbReference>
<accession>A0A832QFB1</accession>
<sequence length="478" mass="53993">MKEAQSTDFFTKHKKSIIISTIIILVVALLGALYLTGSLETILKDLGIGRDEYYAETVENDNPSCSFKRIEYPENAFSIGVPNGWYYAVESGTVSIMEDETNTTAVLIYTAKSQPELTKEDFLNTFSKILKETTEEGGGTFEMQEIQKIEELEDEIYADVIAQINEYDIKGKMHVSKTKDFVTFKVYWAPAEIFEEREGFLKEISGCFARTKVLTDDILTAKPKEEVKEETPEGFKKYKGKYFQLDKATGYTISEEKEGFIQLVGPDQRTLLSYMYTTELKGDYTPKFWVEETFAEVKEITDLALTDETVLPSQVLGYSVQEFNLSAKMEGTPILGKITVGIYQPPYSAGGTKYASAYGFGQMTVAENWDNVKDTLQKMQDSFDFVDSSMIRKNTLLPIVEPTENTRASITVQSSAYHKGLITKSNEKWVEGMRGYETLSSPSTGQTYQVPINSWSLYGPEGSGYYRLLEDGKFEKLQ</sequence>
<dbReference type="AlphaFoldDB" id="A0A832QFB1"/>